<comment type="caution">
    <text evidence="1">The sequence shown here is derived from an EMBL/GenBank/DDBJ whole genome shotgun (WGS) entry which is preliminary data.</text>
</comment>
<dbReference type="AlphaFoldDB" id="M6GS61"/>
<proteinExistence type="predicted"/>
<gene>
    <name evidence="1" type="ORF">LEP1GSC037_5880</name>
</gene>
<reference evidence="1 2" key="1">
    <citation type="submission" date="2013-01" db="EMBL/GenBank/DDBJ databases">
        <authorList>
            <person name="Harkins D.M."/>
            <person name="Durkin A.S."/>
            <person name="Brinkac L.M."/>
            <person name="Haft D.H."/>
            <person name="Selengut J.D."/>
            <person name="Sanka R."/>
            <person name="DePew J."/>
            <person name="Purushe J."/>
            <person name="Hospenthal D.R."/>
            <person name="Murray C.K."/>
            <person name="Pimentel G."/>
            <person name="Wasfy M."/>
            <person name="Parker T."/>
            <person name="Miller R.S."/>
            <person name="Vinetz J.M."/>
            <person name="Sutton G.G."/>
            <person name="Nierman W.C."/>
            <person name="Fouts D.E."/>
        </authorList>
    </citation>
    <scope>NUCLEOTIDE SEQUENCE [LARGE SCALE GENOMIC DNA]</scope>
    <source>
        <strain evidence="1 2">2006001854</strain>
    </source>
</reference>
<dbReference type="EMBL" id="AFLW02000110">
    <property type="protein sequence ID" value="EMM81751.1"/>
    <property type="molecule type" value="Genomic_DNA"/>
</dbReference>
<organism evidence="1 2">
    <name type="scientific">Leptospira interrogans str. 2006001854</name>
    <dbReference type="NCBI Taxonomy" id="1001590"/>
    <lineage>
        <taxon>Bacteria</taxon>
        <taxon>Pseudomonadati</taxon>
        <taxon>Spirochaetota</taxon>
        <taxon>Spirochaetia</taxon>
        <taxon>Leptospirales</taxon>
        <taxon>Leptospiraceae</taxon>
        <taxon>Leptospira</taxon>
    </lineage>
</organism>
<name>M6GS61_LEPIR</name>
<dbReference type="Proteomes" id="UP000012128">
    <property type="component" value="Unassembled WGS sequence"/>
</dbReference>
<accession>M6GS61</accession>
<sequence length="55" mass="6442">MGKFFNIHFRPHSTGAIFSCKKFTDKYFFKKIALILVLDNSICINLTYTNHFPVL</sequence>
<protein>
    <submittedName>
        <fullName evidence="1">Uncharacterized protein</fullName>
    </submittedName>
</protein>
<evidence type="ECO:0000313" key="1">
    <source>
        <dbReference type="EMBL" id="EMM81751.1"/>
    </source>
</evidence>
<evidence type="ECO:0000313" key="2">
    <source>
        <dbReference type="Proteomes" id="UP000012128"/>
    </source>
</evidence>